<dbReference type="GeneID" id="89941198"/>
<evidence type="ECO:0000313" key="3">
    <source>
        <dbReference type="Proteomes" id="UP001302812"/>
    </source>
</evidence>
<reference evidence="2" key="2">
    <citation type="submission" date="2023-05" db="EMBL/GenBank/DDBJ databases">
        <authorList>
            <consortium name="Lawrence Berkeley National Laboratory"/>
            <person name="Steindorff A."/>
            <person name="Hensen N."/>
            <person name="Bonometti L."/>
            <person name="Westerberg I."/>
            <person name="Brannstrom I.O."/>
            <person name="Guillou S."/>
            <person name="Cros-Aarteil S."/>
            <person name="Calhoun S."/>
            <person name="Haridas S."/>
            <person name="Kuo A."/>
            <person name="Mondo S."/>
            <person name="Pangilinan J."/>
            <person name="Riley R."/>
            <person name="Labutti K."/>
            <person name="Andreopoulos B."/>
            <person name="Lipzen A."/>
            <person name="Chen C."/>
            <person name="Yanf M."/>
            <person name="Daum C."/>
            <person name="Ng V."/>
            <person name="Clum A."/>
            <person name="Ohm R."/>
            <person name="Martin F."/>
            <person name="Silar P."/>
            <person name="Natvig D."/>
            <person name="Lalanne C."/>
            <person name="Gautier V."/>
            <person name="Ament-Velasquez S.L."/>
            <person name="Kruys A."/>
            <person name="Hutchinson M.I."/>
            <person name="Powell A.J."/>
            <person name="Barry K."/>
            <person name="Miller A.N."/>
            <person name="Grigoriev I.V."/>
            <person name="Debuchy R."/>
            <person name="Gladieux P."/>
            <person name="Thoren M.H."/>
            <person name="Johannesson H."/>
        </authorList>
    </citation>
    <scope>NUCLEOTIDE SEQUENCE</scope>
    <source>
        <strain evidence="2">CBS 508.74</strain>
    </source>
</reference>
<reference evidence="2" key="1">
    <citation type="journal article" date="2023" name="Mol. Phylogenet. Evol.">
        <title>Genome-scale phylogeny and comparative genomics of the fungal order Sordariales.</title>
        <authorList>
            <person name="Hensen N."/>
            <person name="Bonometti L."/>
            <person name="Westerberg I."/>
            <person name="Brannstrom I.O."/>
            <person name="Guillou S."/>
            <person name="Cros-Aarteil S."/>
            <person name="Calhoun S."/>
            <person name="Haridas S."/>
            <person name="Kuo A."/>
            <person name="Mondo S."/>
            <person name="Pangilinan J."/>
            <person name="Riley R."/>
            <person name="LaButti K."/>
            <person name="Andreopoulos B."/>
            <person name="Lipzen A."/>
            <person name="Chen C."/>
            <person name="Yan M."/>
            <person name="Daum C."/>
            <person name="Ng V."/>
            <person name="Clum A."/>
            <person name="Steindorff A."/>
            <person name="Ohm R.A."/>
            <person name="Martin F."/>
            <person name="Silar P."/>
            <person name="Natvig D.O."/>
            <person name="Lalanne C."/>
            <person name="Gautier V."/>
            <person name="Ament-Velasquez S.L."/>
            <person name="Kruys A."/>
            <person name="Hutchinson M.I."/>
            <person name="Powell A.J."/>
            <person name="Barry K."/>
            <person name="Miller A.N."/>
            <person name="Grigoriev I.V."/>
            <person name="Debuchy R."/>
            <person name="Gladieux P."/>
            <person name="Hiltunen Thoren M."/>
            <person name="Johannesson H."/>
        </authorList>
    </citation>
    <scope>NUCLEOTIDE SEQUENCE</scope>
    <source>
        <strain evidence="2">CBS 508.74</strain>
    </source>
</reference>
<sequence length="226" mass="25708">MNRRIECRSEGCTNEVLYKTLDGNFVDPHDRRNGGGRPPISPTGRGSPPGPHHRYSNGSIQVSPYCKQHTCIHFHLEERCVYKKPRHDTVCAVHTKCPVPNCNQARAQFLDPTFEPIHNAAPRYARYEVCSDHKCTVPRCPARRASPRSTFCQAREDGCQAEGCTRQRQEQRNCCETQPGCETNGCGEARHFSAKTNEYLAHCLNRKPIYPYHLITYQIWSSCCLA</sequence>
<proteinExistence type="predicted"/>
<organism evidence="2 3">
    <name type="scientific">Canariomyces notabilis</name>
    <dbReference type="NCBI Taxonomy" id="2074819"/>
    <lineage>
        <taxon>Eukaryota</taxon>
        <taxon>Fungi</taxon>
        <taxon>Dikarya</taxon>
        <taxon>Ascomycota</taxon>
        <taxon>Pezizomycotina</taxon>
        <taxon>Sordariomycetes</taxon>
        <taxon>Sordariomycetidae</taxon>
        <taxon>Sordariales</taxon>
        <taxon>Chaetomiaceae</taxon>
        <taxon>Canariomyces</taxon>
    </lineage>
</organism>
<evidence type="ECO:0000313" key="2">
    <source>
        <dbReference type="EMBL" id="KAK4108700.1"/>
    </source>
</evidence>
<dbReference type="EMBL" id="MU853361">
    <property type="protein sequence ID" value="KAK4108700.1"/>
    <property type="molecule type" value="Genomic_DNA"/>
</dbReference>
<feature type="region of interest" description="Disordered" evidence="1">
    <location>
        <begin position="23"/>
        <end position="54"/>
    </location>
</feature>
<keyword evidence="3" id="KW-1185">Reference proteome</keyword>
<dbReference type="RefSeq" id="XP_064666270.1">
    <property type="nucleotide sequence ID" value="XM_064817073.1"/>
</dbReference>
<accession>A0AAN6T842</accession>
<dbReference type="Proteomes" id="UP001302812">
    <property type="component" value="Unassembled WGS sequence"/>
</dbReference>
<evidence type="ECO:0000256" key="1">
    <source>
        <dbReference type="SAM" id="MobiDB-lite"/>
    </source>
</evidence>
<gene>
    <name evidence="2" type="ORF">N656DRAFT_792377</name>
</gene>
<name>A0AAN6T842_9PEZI</name>
<protein>
    <submittedName>
        <fullName evidence="2">Uncharacterized protein</fullName>
    </submittedName>
</protein>
<dbReference type="AlphaFoldDB" id="A0AAN6T842"/>
<comment type="caution">
    <text evidence="2">The sequence shown here is derived from an EMBL/GenBank/DDBJ whole genome shotgun (WGS) entry which is preliminary data.</text>
</comment>